<evidence type="ECO:0000259" key="8">
    <source>
        <dbReference type="PROSITE" id="PS51382"/>
    </source>
</evidence>
<proteinExistence type="predicted"/>
<sequence>MKFGTQILDKSVPEWKLHNIDYQQLKVGIRRCTTVREGQDPEFRPNSIEDDPELRSLKKLFRSQFEMINVFISMKLKECSTRIVSIENYLTQLHLIKDENKKLRRIKLINQHLDRCNLELQKLSRYLILQKIAVRKLFKKFLKHYPYGTQLAQEFINSLKNCPEFKEGHEGVSMLTVDLDPYLLEISLIVDLLHEMEQDADQQPVDSGNTKTGNTSNSRANSNVGITSGTAPSSRKSSVVSSSHVIDSTLKFDHYFLSKFNPLGSFLISKESEDEIKFLLINLGFCLFDDSVIATSKKILSGDALLSKRKGSIKSLRMFRDAQREEAASSSQRRDTESSPPVGSPESDPGSNRSQQLSNSSSSAHNILFEPLAKPGADVTNLYNSTEENLFPNLLVSYPSSNDSILLCHVGGLRNHISTDTIEYTDIKAVLNGCEPSLMPVSNRLDEFCRDWCYSHNLKTTDLVIKCRRSRFIISHSSIETNNDYLICIDDNIEINDNKLPFAVLEVKILEATSSSSVPNKTYSKKHIDPIMVDLTEKLVTDNLSVYPTGRNFTLWEMAGKIAGGSNPLACLDGNLNFESVEEMFGAGNALLKKTHDRYQSLLNPPTIEFSQSSSQNTAVNISPTVTEREKPRIRYWNEFDDGEEAMDQDFYSCLDEDDDEYTHDTGLIRFNPSFIIAIYHLLSKFQIAFGIIDDVQARKSLLRDAGKSYNSIDTDTSILTSSSSERNDVNKFWELEEQNSESIYEFEHDQVISFFYVSSLLISCLTTGVTIGIMTSLFKSLNDDTQLENETSILTMIFISLSISLILGAWSLLLMFSRFTFAPTWHYITGVVIFIIIIFAVCYGFIELIL</sequence>
<dbReference type="GO" id="GO:0007034">
    <property type="term" value="P:vacuolar transport"/>
    <property type="evidence" value="ECO:0007669"/>
    <property type="project" value="TreeGrafter"/>
</dbReference>
<dbReference type="PROSITE" id="PS51382">
    <property type="entry name" value="SPX"/>
    <property type="match status" value="1"/>
</dbReference>
<dbReference type="AlphaFoldDB" id="Q6CK07"/>
<gene>
    <name evidence="9" type="ORF">KLLA0_F14509g</name>
</gene>
<dbReference type="FunCoup" id="Q6CK07">
    <property type="interactions" value="39"/>
</dbReference>
<evidence type="ECO:0000256" key="6">
    <source>
        <dbReference type="SAM" id="MobiDB-lite"/>
    </source>
</evidence>
<dbReference type="PANTHER" id="PTHR46140:SF1">
    <property type="entry name" value="VACUOLAR TRANSPORTER CHAPERONE COMPLEX SUBUNIT 4-RELATED"/>
    <property type="match status" value="1"/>
</dbReference>
<evidence type="ECO:0000256" key="7">
    <source>
        <dbReference type="SAM" id="Phobius"/>
    </source>
</evidence>
<feature type="compositionally biased region" description="Basic and acidic residues" evidence="6">
    <location>
        <begin position="324"/>
        <end position="337"/>
    </location>
</feature>
<dbReference type="STRING" id="284590.Q6CK07"/>
<protein>
    <submittedName>
        <fullName evidence="9">KLLA0F14509p</fullName>
    </submittedName>
</protein>
<evidence type="ECO:0000313" key="10">
    <source>
        <dbReference type="Proteomes" id="UP000000598"/>
    </source>
</evidence>
<dbReference type="OMA" id="IRYWNEF"/>
<feature type="compositionally biased region" description="Polar residues" evidence="6">
    <location>
        <begin position="204"/>
        <end position="232"/>
    </location>
</feature>
<keyword evidence="10" id="KW-1185">Reference proteome</keyword>
<dbReference type="GO" id="GO:0016237">
    <property type="term" value="P:microautophagy"/>
    <property type="evidence" value="ECO:0007669"/>
    <property type="project" value="TreeGrafter"/>
</dbReference>
<dbReference type="PANTHER" id="PTHR46140">
    <property type="entry name" value="VACUOLAR TRANSPORTER CHAPERONE 1-RELATED"/>
    <property type="match status" value="1"/>
</dbReference>
<dbReference type="CDD" id="cd14474">
    <property type="entry name" value="SPX_YDR089W"/>
    <property type="match status" value="1"/>
</dbReference>
<evidence type="ECO:0000256" key="5">
    <source>
        <dbReference type="ARBA" id="ARBA00023136"/>
    </source>
</evidence>
<name>Q6CK07_KLULA</name>
<keyword evidence="3 7" id="KW-0812">Transmembrane</keyword>
<dbReference type="EMBL" id="CR382126">
    <property type="protein sequence ID" value="CAG98440.1"/>
    <property type="molecule type" value="Genomic_DNA"/>
</dbReference>
<evidence type="ECO:0000256" key="4">
    <source>
        <dbReference type="ARBA" id="ARBA00022989"/>
    </source>
</evidence>
<feature type="region of interest" description="Disordered" evidence="6">
    <location>
        <begin position="200"/>
        <end position="238"/>
    </location>
</feature>
<dbReference type="PaxDb" id="284590-Q6CK07"/>
<evidence type="ECO:0000313" key="9">
    <source>
        <dbReference type="EMBL" id="CAG98440.1"/>
    </source>
</evidence>
<dbReference type="InterPro" id="IPR051572">
    <property type="entry name" value="VTC_Complex_Subunit"/>
</dbReference>
<feature type="transmembrane region" description="Helical" evidence="7">
    <location>
        <begin position="794"/>
        <end position="814"/>
    </location>
</feature>
<keyword evidence="4 7" id="KW-1133">Transmembrane helix</keyword>
<dbReference type="eggNOG" id="ENOG502QSRA">
    <property type="taxonomic scope" value="Eukaryota"/>
</dbReference>
<feature type="transmembrane region" description="Helical" evidence="7">
    <location>
        <begin position="755"/>
        <end position="782"/>
    </location>
</feature>
<dbReference type="GO" id="GO:0033254">
    <property type="term" value="C:vacuolar transporter chaperone complex"/>
    <property type="evidence" value="ECO:0007669"/>
    <property type="project" value="TreeGrafter"/>
</dbReference>
<reference evidence="9 10" key="1">
    <citation type="journal article" date="2004" name="Nature">
        <title>Genome evolution in yeasts.</title>
        <authorList>
            <consortium name="Genolevures"/>
            <person name="Dujon B."/>
            <person name="Sherman D."/>
            <person name="Fischer G."/>
            <person name="Durrens P."/>
            <person name="Casaregola S."/>
            <person name="Lafontaine I."/>
            <person name="de Montigny J."/>
            <person name="Marck C."/>
            <person name="Neuveglise C."/>
            <person name="Talla E."/>
            <person name="Goffard N."/>
            <person name="Frangeul L."/>
            <person name="Aigle M."/>
            <person name="Anthouard V."/>
            <person name="Babour A."/>
            <person name="Barbe V."/>
            <person name="Barnay S."/>
            <person name="Blanchin S."/>
            <person name="Beckerich J.M."/>
            <person name="Beyne E."/>
            <person name="Bleykasten C."/>
            <person name="Boisrame A."/>
            <person name="Boyer J."/>
            <person name="Cattolico L."/>
            <person name="Confanioleri F."/>
            <person name="de Daruvar A."/>
            <person name="Despons L."/>
            <person name="Fabre E."/>
            <person name="Fairhead C."/>
            <person name="Ferry-Dumazet H."/>
            <person name="Groppi A."/>
            <person name="Hantraye F."/>
            <person name="Hennequin C."/>
            <person name="Jauniaux N."/>
            <person name="Joyet P."/>
            <person name="Kachouri R."/>
            <person name="Kerrest A."/>
            <person name="Koszul R."/>
            <person name="Lemaire M."/>
            <person name="Lesur I."/>
            <person name="Ma L."/>
            <person name="Muller H."/>
            <person name="Nicaud J.M."/>
            <person name="Nikolski M."/>
            <person name="Oztas S."/>
            <person name="Ozier-Kalogeropoulos O."/>
            <person name="Pellenz S."/>
            <person name="Potier S."/>
            <person name="Richard G.F."/>
            <person name="Straub M.L."/>
            <person name="Suleau A."/>
            <person name="Swennene D."/>
            <person name="Tekaia F."/>
            <person name="Wesolowski-Louvel M."/>
            <person name="Westhof E."/>
            <person name="Wirth B."/>
            <person name="Zeniou-Meyer M."/>
            <person name="Zivanovic I."/>
            <person name="Bolotin-Fukuhara M."/>
            <person name="Thierry A."/>
            <person name="Bouchier C."/>
            <person name="Caudron B."/>
            <person name="Scarpelli C."/>
            <person name="Gaillardin C."/>
            <person name="Weissenbach J."/>
            <person name="Wincker P."/>
            <person name="Souciet J.L."/>
        </authorList>
    </citation>
    <scope>NUCLEOTIDE SEQUENCE [LARGE SCALE GENOMIC DNA]</scope>
    <source>
        <strain evidence="10">ATCC 8585 / CBS 2359 / DSM 70799 / NBRC 1267 / NRRL Y-1140 / WM37</strain>
    </source>
</reference>
<feature type="transmembrane region" description="Helical" evidence="7">
    <location>
        <begin position="826"/>
        <end position="847"/>
    </location>
</feature>
<accession>Q6CK07</accession>
<organism evidence="9 10">
    <name type="scientific">Kluyveromyces lactis (strain ATCC 8585 / CBS 2359 / DSM 70799 / NBRC 1267 / NRRL Y-1140 / WM37)</name>
    <name type="common">Yeast</name>
    <name type="synonym">Candida sphaerica</name>
    <dbReference type="NCBI Taxonomy" id="284590"/>
    <lineage>
        <taxon>Eukaryota</taxon>
        <taxon>Fungi</taxon>
        <taxon>Dikarya</taxon>
        <taxon>Ascomycota</taxon>
        <taxon>Saccharomycotina</taxon>
        <taxon>Saccharomycetes</taxon>
        <taxon>Saccharomycetales</taxon>
        <taxon>Saccharomycetaceae</taxon>
        <taxon>Kluyveromyces</taxon>
    </lineage>
</organism>
<dbReference type="GO" id="GO:0042144">
    <property type="term" value="P:vacuole fusion, non-autophagic"/>
    <property type="evidence" value="ECO:0007669"/>
    <property type="project" value="TreeGrafter"/>
</dbReference>
<dbReference type="GO" id="GO:0006799">
    <property type="term" value="P:polyphosphate biosynthetic process"/>
    <property type="evidence" value="ECO:0007669"/>
    <property type="project" value="UniProtKB-ARBA"/>
</dbReference>
<keyword evidence="2" id="KW-0926">Vacuole</keyword>
<dbReference type="InParanoid" id="Q6CK07"/>
<comment type="subcellular location">
    <subcellularLocation>
        <location evidence="1">Vacuole membrane</location>
        <topology evidence="1">Multi-pass membrane protein</topology>
    </subcellularLocation>
</comment>
<feature type="compositionally biased region" description="Low complexity" evidence="6">
    <location>
        <begin position="351"/>
        <end position="360"/>
    </location>
</feature>
<keyword evidence="5 7" id="KW-0472">Membrane</keyword>
<feature type="domain" description="SPX" evidence="8">
    <location>
        <begin position="1"/>
        <end position="155"/>
    </location>
</feature>
<dbReference type="GO" id="GO:0000329">
    <property type="term" value="C:fungal-type vacuole membrane"/>
    <property type="evidence" value="ECO:0007669"/>
    <property type="project" value="TreeGrafter"/>
</dbReference>
<dbReference type="Proteomes" id="UP000000598">
    <property type="component" value="Chromosome F"/>
</dbReference>
<evidence type="ECO:0000256" key="2">
    <source>
        <dbReference type="ARBA" id="ARBA00022554"/>
    </source>
</evidence>
<dbReference type="InterPro" id="IPR004331">
    <property type="entry name" value="SPX_dom"/>
</dbReference>
<evidence type="ECO:0000256" key="1">
    <source>
        <dbReference type="ARBA" id="ARBA00004128"/>
    </source>
</evidence>
<dbReference type="HOGENOM" id="CLU_016933_0_0_1"/>
<dbReference type="KEGG" id="kla:KLLA0_F14509g"/>
<evidence type="ECO:0000256" key="3">
    <source>
        <dbReference type="ARBA" id="ARBA00022692"/>
    </source>
</evidence>
<feature type="region of interest" description="Disordered" evidence="6">
    <location>
        <begin position="324"/>
        <end position="360"/>
    </location>
</feature>